<gene>
    <name evidence="3" type="ORF">SAMN02746065_11163</name>
</gene>
<feature type="domain" description="FAD dependent oxidoreductase" evidence="2">
    <location>
        <begin position="6"/>
        <end position="398"/>
    </location>
</feature>
<keyword evidence="1" id="KW-0560">Oxidoreductase</keyword>
<organism evidence="3 4">
    <name type="scientific">Desulfocicer vacuolatum DSM 3385</name>
    <dbReference type="NCBI Taxonomy" id="1121400"/>
    <lineage>
        <taxon>Bacteria</taxon>
        <taxon>Pseudomonadati</taxon>
        <taxon>Thermodesulfobacteriota</taxon>
        <taxon>Desulfobacteria</taxon>
        <taxon>Desulfobacterales</taxon>
        <taxon>Desulfobacteraceae</taxon>
        <taxon>Desulfocicer</taxon>
    </lineage>
</organism>
<dbReference type="GO" id="GO:0005737">
    <property type="term" value="C:cytoplasm"/>
    <property type="evidence" value="ECO:0007669"/>
    <property type="project" value="TreeGrafter"/>
</dbReference>
<protein>
    <submittedName>
        <fullName evidence="3">Sarcosine oxidase subunit beta</fullName>
    </submittedName>
</protein>
<sequence>MTKKYDAIIIGAGVIGSPIAYELCKMGYKTLNVDKLPDAGEGSTAGSCAIVRAHYSTADGVAMAYEGFKYWLDWENYLDHAEDEKGLAKYMNTGSLLLKSEGHDWKKVQANYDEVGVKYEEWDNETIKAKVPPIDLHKFWPVRRPEDPAFYDEPTEMLEGGIFCAEGGYVNDPALSAHNIMRAAEAKGGTFMFNAEVVEIRSENGKVLGITLKDGTQIDAPVVVNAGGPHSFKITKMAEGVWEGCNIKTKALRHEVMHCPSPDGYDYLNDGYHMSDGDIGCYVRPEVGNMFLIGSEDPDCDPQEWVDPDEFYAGKGGHGKDNQLTDEQWKAQCYRLGKRIPELKVPNQSKGVCDLYDCSDDWIPVYDKTDLGGFYLAVGTSGNQYKNAPVVGRMMAELIDACEKGLDHDNEPFQFTYKYTGRTMDVGFFSRKREINYNSSFSVNG</sequence>
<evidence type="ECO:0000313" key="3">
    <source>
        <dbReference type="EMBL" id="SMC82299.1"/>
    </source>
</evidence>
<dbReference type="InterPro" id="IPR036188">
    <property type="entry name" value="FAD/NAD-bd_sf"/>
</dbReference>
<dbReference type="SUPFAM" id="SSF51905">
    <property type="entry name" value="FAD/NAD(P)-binding domain"/>
    <property type="match status" value="1"/>
</dbReference>
<evidence type="ECO:0000259" key="2">
    <source>
        <dbReference type="Pfam" id="PF01266"/>
    </source>
</evidence>
<dbReference type="GO" id="GO:0016491">
    <property type="term" value="F:oxidoreductase activity"/>
    <property type="evidence" value="ECO:0007669"/>
    <property type="project" value="UniProtKB-KW"/>
</dbReference>
<dbReference type="OrthoDB" id="5410311at2"/>
<dbReference type="RefSeq" id="WP_084069500.1">
    <property type="nucleotide sequence ID" value="NZ_FWXY01000011.1"/>
</dbReference>
<evidence type="ECO:0000313" key="4">
    <source>
        <dbReference type="Proteomes" id="UP000192418"/>
    </source>
</evidence>
<dbReference type="PANTHER" id="PTHR13847">
    <property type="entry name" value="SARCOSINE DEHYDROGENASE-RELATED"/>
    <property type="match status" value="1"/>
</dbReference>
<evidence type="ECO:0000256" key="1">
    <source>
        <dbReference type="ARBA" id="ARBA00023002"/>
    </source>
</evidence>
<dbReference type="InterPro" id="IPR006076">
    <property type="entry name" value="FAD-dep_OxRdtase"/>
</dbReference>
<dbReference type="Gene3D" id="3.30.9.10">
    <property type="entry name" value="D-Amino Acid Oxidase, subunit A, domain 2"/>
    <property type="match status" value="1"/>
</dbReference>
<dbReference type="Pfam" id="PF01266">
    <property type="entry name" value="DAO"/>
    <property type="match status" value="1"/>
</dbReference>
<keyword evidence="4" id="KW-1185">Reference proteome</keyword>
<name>A0A1W2CAW8_9BACT</name>
<accession>A0A1W2CAW8</accession>
<dbReference type="Proteomes" id="UP000192418">
    <property type="component" value="Unassembled WGS sequence"/>
</dbReference>
<dbReference type="Gene3D" id="3.50.50.60">
    <property type="entry name" value="FAD/NAD(P)-binding domain"/>
    <property type="match status" value="1"/>
</dbReference>
<dbReference type="PANTHER" id="PTHR13847:SF287">
    <property type="entry name" value="FAD-DEPENDENT OXIDOREDUCTASE DOMAIN-CONTAINING PROTEIN 1"/>
    <property type="match status" value="1"/>
</dbReference>
<reference evidence="3 4" key="1">
    <citation type="submission" date="2017-04" db="EMBL/GenBank/DDBJ databases">
        <authorList>
            <person name="Afonso C.L."/>
            <person name="Miller P.J."/>
            <person name="Scott M.A."/>
            <person name="Spackman E."/>
            <person name="Goraichik I."/>
            <person name="Dimitrov K.M."/>
            <person name="Suarez D.L."/>
            <person name="Swayne D.E."/>
        </authorList>
    </citation>
    <scope>NUCLEOTIDE SEQUENCE [LARGE SCALE GENOMIC DNA]</scope>
    <source>
        <strain evidence="3 4">DSM 3385</strain>
    </source>
</reference>
<dbReference type="AlphaFoldDB" id="A0A1W2CAW8"/>
<proteinExistence type="predicted"/>
<dbReference type="STRING" id="1121400.SAMN02746065_11163"/>
<dbReference type="EMBL" id="FWXY01000011">
    <property type="protein sequence ID" value="SMC82299.1"/>
    <property type="molecule type" value="Genomic_DNA"/>
</dbReference>